<dbReference type="Proteomes" id="UP000278222">
    <property type="component" value="Unassembled WGS sequence"/>
</dbReference>
<keyword evidence="3" id="KW-1185">Reference proteome</keyword>
<proteinExistence type="predicted"/>
<dbReference type="Gene3D" id="3.40.50.1110">
    <property type="entry name" value="SGNH hydrolase"/>
    <property type="match status" value="1"/>
</dbReference>
<evidence type="ECO:0000256" key="1">
    <source>
        <dbReference type="SAM" id="SignalP"/>
    </source>
</evidence>
<keyword evidence="1" id="KW-0732">Signal</keyword>
<dbReference type="GO" id="GO:0004622">
    <property type="term" value="F:phosphatidylcholine lysophospholipase activity"/>
    <property type="evidence" value="ECO:0007669"/>
    <property type="project" value="TreeGrafter"/>
</dbReference>
<dbReference type="AlphaFoldDB" id="A0A3N1KZT6"/>
<name>A0A3N1KZT6_9PROT</name>
<dbReference type="EMBL" id="RJKX01000015">
    <property type="protein sequence ID" value="ROP84697.1"/>
    <property type="molecule type" value="Genomic_DNA"/>
</dbReference>
<sequence length="249" mass="27247">MVVSRRRALGALAISIAAALVSIRAGAAWSAEVEAPQRPLRVAVIGDSLAQGLGSSLSVKARQVGQMTVVAAGVQSTGFTRYHDLNWKTKLEGMVAERRLDAVVMWMGLNDFRAIVDPDTRRRHDFNTADWARLYATRIDELIDVAKAARIPVYWVALPVLRDETNNRGMQAINQLQQERVAARGEHWIAIASAIAAPDGAYMAYLPDAGRGPRRLRADDGAHFAEIGYRMVADLVLDRIAATRPPAEP</sequence>
<feature type="signal peptide" evidence="1">
    <location>
        <begin position="1"/>
        <end position="27"/>
    </location>
</feature>
<accession>A0A3N1KZT6</accession>
<comment type="caution">
    <text evidence="2">The sequence shown here is derived from an EMBL/GenBank/DDBJ whole genome shotgun (WGS) entry which is preliminary data.</text>
</comment>
<protein>
    <submittedName>
        <fullName evidence="2">Uncharacterized protein DUF459</fullName>
    </submittedName>
</protein>
<dbReference type="InterPro" id="IPR007407">
    <property type="entry name" value="DUF459"/>
</dbReference>
<dbReference type="SUPFAM" id="SSF52266">
    <property type="entry name" value="SGNH hydrolase"/>
    <property type="match status" value="1"/>
</dbReference>
<dbReference type="PANTHER" id="PTHR30383">
    <property type="entry name" value="THIOESTERASE 1/PROTEASE 1/LYSOPHOSPHOLIPASE L1"/>
    <property type="match status" value="1"/>
</dbReference>
<dbReference type="Pfam" id="PF04311">
    <property type="entry name" value="DUF459"/>
    <property type="match status" value="1"/>
</dbReference>
<evidence type="ECO:0000313" key="3">
    <source>
        <dbReference type="Proteomes" id="UP000278222"/>
    </source>
</evidence>
<organism evidence="2 3">
    <name type="scientific">Stella humosa</name>
    <dbReference type="NCBI Taxonomy" id="94"/>
    <lineage>
        <taxon>Bacteria</taxon>
        <taxon>Pseudomonadati</taxon>
        <taxon>Pseudomonadota</taxon>
        <taxon>Alphaproteobacteria</taxon>
        <taxon>Rhodospirillales</taxon>
        <taxon>Stellaceae</taxon>
        <taxon>Stella</taxon>
    </lineage>
</organism>
<gene>
    <name evidence="2" type="ORF">EDC65_4052</name>
</gene>
<evidence type="ECO:0000313" key="2">
    <source>
        <dbReference type="EMBL" id="ROP84697.1"/>
    </source>
</evidence>
<dbReference type="PANTHER" id="PTHR30383:SF24">
    <property type="entry name" value="THIOESTERASE 1_PROTEASE 1_LYSOPHOSPHOLIPASE L1"/>
    <property type="match status" value="1"/>
</dbReference>
<reference evidence="2 3" key="1">
    <citation type="submission" date="2018-11" db="EMBL/GenBank/DDBJ databases">
        <title>Genomic Encyclopedia of Type Strains, Phase IV (KMG-IV): sequencing the most valuable type-strain genomes for metagenomic binning, comparative biology and taxonomic classification.</title>
        <authorList>
            <person name="Goeker M."/>
        </authorList>
    </citation>
    <scope>NUCLEOTIDE SEQUENCE [LARGE SCALE GENOMIC DNA]</scope>
    <source>
        <strain evidence="2 3">DSM 5900</strain>
    </source>
</reference>
<feature type="chain" id="PRO_5018015898" evidence="1">
    <location>
        <begin position="28"/>
        <end position="249"/>
    </location>
</feature>
<dbReference type="InterPro" id="IPR036514">
    <property type="entry name" value="SGNH_hydro_sf"/>
</dbReference>
<dbReference type="InterPro" id="IPR051532">
    <property type="entry name" value="Ester_Hydrolysis_Enzymes"/>
</dbReference>
<dbReference type="RefSeq" id="WP_170216606.1">
    <property type="nucleotide sequence ID" value="NZ_AP019700.1"/>
</dbReference>